<feature type="compositionally biased region" description="Polar residues" evidence="1">
    <location>
        <begin position="187"/>
        <end position="196"/>
    </location>
</feature>
<evidence type="ECO:0000256" key="1">
    <source>
        <dbReference type="SAM" id="MobiDB-lite"/>
    </source>
</evidence>
<gene>
    <name evidence="2" type="ORF">FA14DRAFT_169743</name>
</gene>
<evidence type="ECO:0000313" key="3">
    <source>
        <dbReference type="Proteomes" id="UP000245771"/>
    </source>
</evidence>
<name>A0A316VGX9_9BASI</name>
<dbReference type="InParanoid" id="A0A316VGX9"/>
<sequence>MTTTQTPFPSLPEELIKLIFEHACIKTSVIHTNPNQSRDGDIKAKSPVDVATTRSIMLVSRAAYNLVIPLLYRSITISKPSHLIKFSHTLLTRPSLGLYVRNLWVGAITAPTLNFLPIVISDVDLSIAARAHISRFENAASKRSEKPQIFFETTTDLVYVENGVEYAAMNVPSHQDRLVEVRQEYSGNVTPTSNVPDDSRHGHHTSQSSHGRGYGVDRSSLGYDAAGDWIGLDEWVLRCLEVQYAIEFHWEWVGVTTPPLGLPSPDMVQADQDVLRQDPLDWGDSNVTVAPLPSREREFSTDTLSSSSTSDFLRSNASMLGFNHIRRFFLLRAKGYSPRSAANALIDEYLASTTPFYEPKKRASDVCNLHLLTDEDEMDHFLHPALFARSGAIHLVLAGEPPEGFNAPPNAIPATTANTFAFHDEDGSEDDSSEDESMNGHRDDRQRRQRRETLDFVDLFGHIQGSSRTLYPNNSSENSESSETEDIEFAQYGQTLRPDDHIQAQPRPYSLQPGSTRTVQAIDRRPASTLGSLTANLRAALALCPRIRVLGLNGFLERAIGGTRDCAGLTELRHLSLGPPPPYWSSALNLHQKTLKSLRSLHISGCMLFKSEALAIGGFTSALPKLREVDWTLWLGHLLDHPIDVVEALSCLMGKENGSANATGRVSNQTRRSEAHSTRKPLRKIRATLNAQDVDYFQKNASLELREDPRLLLRQCASIDAEPNLLFVRQWWESKAGIITKQINATDDV</sequence>
<feature type="region of interest" description="Disordered" evidence="1">
    <location>
        <begin position="187"/>
        <end position="216"/>
    </location>
</feature>
<dbReference type="GeneID" id="37022009"/>
<feature type="region of interest" description="Disordered" evidence="1">
    <location>
        <begin position="660"/>
        <end position="679"/>
    </location>
</feature>
<dbReference type="AlphaFoldDB" id="A0A316VGX9"/>
<feature type="compositionally biased region" description="Acidic residues" evidence="1">
    <location>
        <begin position="426"/>
        <end position="437"/>
    </location>
</feature>
<evidence type="ECO:0000313" key="2">
    <source>
        <dbReference type="EMBL" id="PWN36796.1"/>
    </source>
</evidence>
<dbReference type="EMBL" id="KZ819602">
    <property type="protein sequence ID" value="PWN36796.1"/>
    <property type="molecule type" value="Genomic_DNA"/>
</dbReference>
<feature type="compositionally biased region" description="Basic and acidic residues" evidence="1">
    <location>
        <begin position="438"/>
        <end position="450"/>
    </location>
</feature>
<feature type="region of interest" description="Disordered" evidence="1">
    <location>
        <begin position="422"/>
        <end position="450"/>
    </location>
</feature>
<reference evidence="2 3" key="1">
    <citation type="journal article" date="2018" name="Mol. Biol. Evol.">
        <title>Broad Genomic Sampling Reveals a Smut Pathogenic Ancestry of the Fungal Clade Ustilaginomycotina.</title>
        <authorList>
            <person name="Kijpornyongpan T."/>
            <person name="Mondo S.J."/>
            <person name="Barry K."/>
            <person name="Sandor L."/>
            <person name="Lee J."/>
            <person name="Lipzen A."/>
            <person name="Pangilinan J."/>
            <person name="LaButti K."/>
            <person name="Hainaut M."/>
            <person name="Henrissat B."/>
            <person name="Grigoriev I.V."/>
            <person name="Spatafora J.W."/>
            <person name="Aime M.C."/>
        </authorList>
    </citation>
    <scope>NUCLEOTIDE SEQUENCE [LARGE SCALE GENOMIC DNA]</scope>
    <source>
        <strain evidence="2 3">MCA 3882</strain>
    </source>
</reference>
<dbReference type="RefSeq" id="XP_025357098.1">
    <property type="nucleotide sequence ID" value="XM_025500228.1"/>
</dbReference>
<feature type="compositionally biased region" description="Polar residues" evidence="1">
    <location>
        <begin position="660"/>
        <end position="670"/>
    </location>
</feature>
<organism evidence="2 3">
    <name type="scientific">Meira miltonrushii</name>
    <dbReference type="NCBI Taxonomy" id="1280837"/>
    <lineage>
        <taxon>Eukaryota</taxon>
        <taxon>Fungi</taxon>
        <taxon>Dikarya</taxon>
        <taxon>Basidiomycota</taxon>
        <taxon>Ustilaginomycotina</taxon>
        <taxon>Exobasidiomycetes</taxon>
        <taxon>Exobasidiales</taxon>
        <taxon>Brachybasidiaceae</taxon>
        <taxon>Meira</taxon>
    </lineage>
</organism>
<accession>A0A316VGX9</accession>
<keyword evidence="3" id="KW-1185">Reference proteome</keyword>
<protein>
    <submittedName>
        <fullName evidence="2">Uncharacterized protein</fullName>
    </submittedName>
</protein>
<dbReference type="SUPFAM" id="SSF52047">
    <property type="entry name" value="RNI-like"/>
    <property type="match status" value="1"/>
</dbReference>
<dbReference type="Proteomes" id="UP000245771">
    <property type="component" value="Unassembled WGS sequence"/>
</dbReference>
<proteinExistence type="predicted"/>
<dbReference type="OrthoDB" id="2549886at2759"/>